<feature type="region of interest" description="Disordered" evidence="1">
    <location>
        <begin position="246"/>
        <end position="308"/>
    </location>
</feature>
<dbReference type="Pfam" id="PF12571">
    <property type="entry name" value="Phage_tail_fib"/>
    <property type="match status" value="1"/>
</dbReference>
<evidence type="ECO:0000313" key="3">
    <source>
        <dbReference type="EMBL" id="SUI73060.1"/>
    </source>
</evidence>
<feature type="compositionally biased region" description="Polar residues" evidence="1">
    <location>
        <begin position="246"/>
        <end position="260"/>
    </location>
</feature>
<dbReference type="PANTHER" id="PTHR35191">
    <property type="entry name" value="PROPHAGE SIDE TAIL FIBER PROTEIN HOMOLOG STFQ-RELATED"/>
    <property type="match status" value="1"/>
</dbReference>
<evidence type="ECO:0000259" key="2">
    <source>
        <dbReference type="Pfam" id="PF12571"/>
    </source>
</evidence>
<dbReference type="RefSeq" id="WP_033640729.1">
    <property type="nucleotide sequence ID" value="NZ_CAMIQS010000002.1"/>
</dbReference>
<dbReference type="InterPro" id="IPR051934">
    <property type="entry name" value="Phage_Tail_Fiber_Structural"/>
</dbReference>
<name>A0A380A2V0_SERMA</name>
<protein>
    <recommendedName>
        <fullName evidence="2">Phage tail fibre protein N-terminal domain-containing protein</fullName>
    </recommendedName>
</protein>
<evidence type="ECO:0000256" key="1">
    <source>
        <dbReference type="SAM" id="MobiDB-lite"/>
    </source>
</evidence>
<feature type="domain" description="Phage tail fibre protein N-terminal" evidence="2">
    <location>
        <begin position="3"/>
        <end position="146"/>
    </location>
</feature>
<evidence type="ECO:0000313" key="4">
    <source>
        <dbReference type="Proteomes" id="UP000254765"/>
    </source>
</evidence>
<dbReference type="InterPro" id="IPR022225">
    <property type="entry name" value="Phage_tail_fibre_N"/>
</dbReference>
<reference evidence="3 4" key="1">
    <citation type="submission" date="2018-06" db="EMBL/GenBank/DDBJ databases">
        <authorList>
            <consortium name="Pathogen Informatics"/>
            <person name="Doyle S."/>
        </authorList>
    </citation>
    <scope>NUCLEOTIDE SEQUENCE [LARGE SCALE GENOMIC DNA]</scope>
    <source>
        <strain evidence="3 4">NCTC10211</strain>
    </source>
</reference>
<gene>
    <name evidence="3" type="ORF">NCTC10211_04560</name>
</gene>
<organism evidence="3 4">
    <name type="scientific">Serratia marcescens</name>
    <dbReference type="NCBI Taxonomy" id="615"/>
    <lineage>
        <taxon>Bacteria</taxon>
        <taxon>Pseudomonadati</taxon>
        <taxon>Pseudomonadota</taxon>
        <taxon>Gammaproteobacteria</taxon>
        <taxon>Enterobacterales</taxon>
        <taxon>Yersiniaceae</taxon>
        <taxon>Serratia</taxon>
    </lineage>
</organism>
<accession>A0A380A2V0</accession>
<dbReference type="Proteomes" id="UP000254765">
    <property type="component" value="Unassembled WGS sequence"/>
</dbReference>
<sequence>MGKFFSIITNRGAEKIAAAAAIGEKLSITVMAVGDGLGTLPQPHPEQTQLLNERYRADINSLNISNADQRVIAVDMVIPANIGGWWMREIGVYDNDGDLIAVANMPETYKPLLDEGSGRLQIIRMELMVSSTADVELIVDPDVIIAPVTYVDNKFNEAKGRADDAYALAENKAAFDDIYPPGISIFFATNLNPNEKWPGTTWHYTGENKTIRIGKADGSDVGAEGGSDTVNITRANLPQSVLNVSGSTNEQGAQTLQTTPAGRHRHQGGMSAPGETWDDDYIVGSDNDSRRTRNYTSEAEDHTHEATVPPHSHTVWAQTEALGQGQAINVVESHIKLMCWYRAA</sequence>
<proteinExistence type="predicted"/>
<dbReference type="PANTHER" id="PTHR35191:SF1">
    <property type="entry name" value="PROPHAGE SIDE TAIL FIBER PROTEIN HOMOLOG STFQ-RELATED"/>
    <property type="match status" value="1"/>
</dbReference>
<dbReference type="EMBL" id="UGYK01000002">
    <property type="protein sequence ID" value="SUI73060.1"/>
    <property type="molecule type" value="Genomic_DNA"/>
</dbReference>
<dbReference type="AlphaFoldDB" id="A0A380A2V0"/>